<protein>
    <submittedName>
        <fullName evidence="2">Uncharacterized protein</fullName>
    </submittedName>
</protein>
<dbReference type="Proteomes" id="UP001066276">
    <property type="component" value="Chromosome 2_1"/>
</dbReference>
<accession>A0AAV7VUN2</accession>
<sequence>MEHVASCRPCGRGTNPVSLQRSGGLRSKFSCREERNAARAPLAMWYGSQQQRQASAISTSVSSLKPRPPVAHYLLYSYHVTLGSQHICKRRGVSGQTPLAPYNIMVVFAT</sequence>
<dbReference type="AlphaFoldDB" id="A0AAV7VUN2"/>
<evidence type="ECO:0000313" key="2">
    <source>
        <dbReference type="EMBL" id="KAJ1204068.1"/>
    </source>
</evidence>
<gene>
    <name evidence="2" type="ORF">NDU88_007849</name>
</gene>
<organism evidence="2 3">
    <name type="scientific">Pleurodeles waltl</name>
    <name type="common">Iberian ribbed newt</name>
    <dbReference type="NCBI Taxonomy" id="8319"/>
    <lineage>
        <taxon>Eukaryota</taxon>
        <taxon>Metazoa</taxon>
        <taxon>Chordata</taxon>
        <taxon>Craniata</taxon>
        <taxon>Vertebrata</taxon>
        <taxon>Euteleostomi</taxon>
        <taxon>Amphibia</taxon>
        <taxon>Batrachia</taxon>
        <taxon>Caudata</taxon>
        <taxon>Salamandroidea</taxon>
        <taxon>Salamandridae</taxon>
        <taxon>Pleurodelinae</taxon>
        <taxon>Pleurodeles</taxon>
    </lineage>
</organism>
<keyword evidence="3" id="KW-1185">Reference proteome</keyword>
<reference evidence="2" key="1">
    <citation type="journal article" date="2022" name="bioRxiv">
        <title>Sequencing and chromosome-scale assembly of the giantPleurodeles waltlgenome.</title>
        <authorList>
            <person name="Brown T."/>
            <person name="Elewa A."/>
            <person name="Iarovenko S."/>
            <person name="Subramanian E."/>
            <person name="Araus A.J."/>
            <person name="Petzold A."/>
            <person name="Susuki M."/>
            <person name="Suzuki K.-i.T."/>
            <person name="Hayashi T."/>
            <person name="Toyoda A."/>
            <person name="Oliveira C."/>
            <person name="Osipova E."/>
            <person name="Leigh N.D."/>
            <person name="Simon A."/>
            <person name="Yun M.H."/>
        </authorList>
    </citation>
    <scope>NUCLEOTIDE SEQUENCE</scope>
    <source>
        <strain evidence="2">20211129_DDA</strain>
        <tissue evidence="2">Liver</tissue>
    </source>
</reference>
<evidence type="ECO:0000256" key="1">
    <source>
        <dbReference type="SAM" id="MobiDB-lite"/>
    </source>
</evidence>
<dbReference type="EMBL" id="JANPWB010000003">
    <property type="protein sequence ID" value="KAJ1204068.1"/>
    <property type="molecule type" value="Genomic_DNA"/>
</dbReference>
<name>A0AAV7VUN2_PLEWA</name>
<evidence type="ECO:0000313" key="3">
    <source>
        <dbReference type="Proteomes" id="UP001066276"/>
    </source>
</evidence>
<feature type="region of interest" description="Disordered" evidence="1">
    <location>
        <begin position="1"/>
        <end position="24"/>
    </location>
</feature>
<proteinExistence type="predicted"/>
<comment type="caution">
    <text evidence="2">The sequence shown here is derived from an EMBL/GenBank/DDBJ whole genome shotgun (WGS) entry which is preliminary data.</text>
</comment>